<dbReference type="Pfam" id="PF00133">
    <property type="entry name" value="tRNA-synt_1"/>
    <property type="match status" value="2"/>
</dbReference>
<dbReference type="PANTHER" id="PTHR42780">
    <property type="entry name" value="SOLEUCYL-TRNA SYNTHETASE"/>
    <property type="match status" value="1"/>
</dbReference>
<reference evidence="20" key="1">
    <citation type="submission" date="2017-09" db="EMBL/GenBank/DDBJ databases">
        <title>Depth-based differentiation of microbial function through sediment-hosted aquifers and enrichment of novel symbionts in the deep terrestrial subsurface.</title>
        <authorList>
            <person name="Probst A.J."/>
            <person name="Ladd B."/>
            <person name="Jarett J.K."/>
            <person name="Geller-Mcgrath D.E."/>
            <person name="Sieber C.M.K."/>
            <person name="Emerson J.B."/>
            <person name="Anantharaman K."/>
            <person name="Thomas B.C."/>
            <person name="Malmstrom R."/>
            <person name="Stieglmeier M."/>
            <person name="Klingl A."/>
            <person name="Woyke T."/>
            <person name="Ryan C.M."/>
            <person name="Banfield J.F."/>
        </authorList>
    </citation>
    <scope>NUCLEOTIDE SEQUENCE [LARGE SCALE GENOMIC DNA]</scope>
</reference>
<dbReference type="Gene3D" id="3.90.740.10">
    <property type="entry name" value="Valyl/Leucyl/Isoleucyl-tRNA synthetase, editing domain"/>
    <property type="match status" value="1"/>
</dbReference>
<dbReference type="InterPro" id="IPR014729">
    <property type="entry name" value="Rossmann-like_a/b/a_fold"/>
</dbReference>
<sequence length="1175" mass="135341">MVEDKKDKIVGNKTDSSPVISGREEKILDFWSENEIFKRSLKQTKGKKTFIFYEGPPYANGRPGIHHVLARSFKDVVLRFKTMNGFNVPRRAGWDTHGLPTEMEVEKKLGINTKKKIEEFGIDKFVEEARKNVFYYKDEWEKMTRRMAYWLDLEHPYITMSNGYVRSLWRVFSEISKNGYLYKDYKVLPWCVRCGTSLSSHELAQGYKKIKDVSIYVKFPIKSGSGAGGRKIYFLAWTTTPWTLPGNSALAINEKERYVTVEHKGEWLILAKDRLGVLDGEHREILQQKGKQLVGMQYDPLYPQKISDKNSAYRVIAADFVSMSDGSGVVHIAPAFGADDQKVGKENGLPTLVTVSEDGKMRAPGSEWNDVLFLDANPMIRKDLEDRGLIYKSEPYEHDYPFCWRCKSALMYYAKDSWFLKTTAVKKEMIEENKKIGWHPEHVGKSRFGEWLRENVDWAISRERYWGMPLPVWICKTCGHQDIISSLEELNSKQKPHQTEVYVVRHGEATHNVKGIVGPAIEGSKFDRSSELTSRGERQAEEAAKKLFKKKIDIIISSPLARTRKTSKIIADIIGAKVEIDDRLHDINIGDFHGEKVEDVRKKFPFEKILVESFPGGESVRHVRARMFGVFKDIIFKYKDKKILIVSHGDPLWVLNAALDGVEEEDYKKSWYPKTGEIRRFNINNWPYSIQRGELDIHRPYIDDISLRCSSCGGDSFRIKEVADVWFDSGAMPFAQNQDFPGKIGRVKVNLNKLKKTILYPADYICEGIDQTRGWFYTLLAVSSLMELPSAYKNVLTIGLVLDQKGEKMSKSKGNIVEPFQLFEKYGVDAVRWYFYTINQPSDEKLFRESDVADASRKFIMILKNTVEYWKTYSIVPKIKKAPRPKMAINKWLIINFEKVKYDSTKAMDKFDIVTAARLIGNFVLEDVSRWYIRRIREVMKIGNKPAKKETSETLGYVLSELSKIIAPFTPFIAEDIYLLMAGFDLDHAKTSVHLEKWPGTQKPVKDDLLKDMNELRKIVGEALKLRAESGIKVRQPLGELKIRGSYSGIRKNKQLIDLMKGELNIKKISFGVKINKDIELDLNITPELKEEGIFRDLVRHIQDMRKKSGLMPKDKIVLSIASKDPAGKFFVKKFEERFKEEVNAGKLVTDAIKDPQIWSIFKTDELEFDVSFVL</sequence>
<comment type="function">
    <text evidence="14">Catalyzes the attachment of isoleucine to tRNA(Ile). As IleRS can inadvertently accommodate and process structurally similar amino acids such as valine, to avoid such errors it has two additional distinct tRNA(Ile)-dependent editing activities. One activity is designated as 'pretransfer' editing and involves the hydrolysis of activated Val-AMP. The other activity is designated 'posttransfer' editing and involves deacylation of mischarged Val-tRNA(Ile).</text>
</comment>
<dbReference type="InterPro" id="IPR009008">
    <property type="entry name" value="Val/Leu/Ile-tRNA-synth_edit"/>
</dbReference>
<keyword evidence="8" id="KW-0479">Metal-binding</keyword>
<evidence type="ECO:0000256" key="3">
    <source>
        <dbReference type="ARBA" id="ARBA00007078"/>
    </source>
</evidence>
<evidence type="ECO:0000256" key="7">
    <source>
        <dbReference type="ARBA" id="ARBA00022598"/>
    </source>
</evidence>
<keyword evidence="6" id="KW-0963">Cytoplasm</keyword>
<evidence type="ECO:0000256" key="6">
    <source>
        <dbReference type="ARBA" id="ARBA00022490"/>
    </source>
</evidence>
<keyword evidence="9" id="KW-0547">Nucleotide-binding</keyword>
<evidence type="ECO:0000256" key="2">
    <source>
        <dbReference type="ARBA" id="ARBA00004496"/>
    </source>
</evidence>
<dbReference type="GO" id="GO:0046872">
    <property type="term" value="F:metal ion binding"/>
    <property type="evidence" value="ECO:0007669"/>
    <property type="project" value="UniProtKB-KW"/>
</dbReference>
<comment type="caution">
    <text evidence="19">The sequence shown here is derived from an EMBL/GenBank/DDBJ whole genome shotgun (WGS) entry which is preliminary data.</text>
</comment>
<dbReference type="GO" id="GO:0004822">
    <property type="term" value="F:isoleucine-tRNA ligase activity"/>
    <property type="evidence" value="ECO:0007669"/>
    <property type="project" value="UniProtKB-EC"/>
</dbReference>
<dbReference type="SUPFAM" id="SSF47323">
    <property type="entry name" value="Anticodon-binding domain of a subclass of class I aminoacyl-tRNA synthetases"/>
    <property type="match status" value="1"/>
</dbReference>
<keyword evidence="7 19" id="KW-0436">Ligase</keyword>
<dbReference type="Gene3D" id="3.40.50.620">
    <property type="entry name" value="HUPs"/>
    <property type="match status" value="3"/>
</dbReference>
<comment type="subcellular location">
    <subcellularLocation>
        <location evidence="2">Cytoplasm</location>
    </subcellularLocation>
</comment>
<dbReference type="Gene3D" id="1.10.730.10">
    <property type="entry name" value="Isoleucyl-tRNA Synthetase, Domain 1"/>
    <property type="match status" value="1"/>
</dbReference>
<evidence type="ECO:0000313" key="19">
    <source>
        <dbReference type="EMBL" id="PIR70580.1"/>
    </source>
</evidence>
<dbReference type="PROSITE" id="PS00175">
    <property type="entry name" value="PG_MUTASE"/>
    <property type="match status" value="1"/>
</dbReference>
<dbReference type="Pfam" id="PF08264">
    <property type="entry name" value="Anticodon_1"/>
    <property type="match status" value="1"/>
</dbReference>
<comment type="subunit">
    <text evidence="4">Monomer.</text>
</comment>
<dbReference type="EC" id="6.1.1.5" evidence="5"/>
<dbReference type="PANTHER" id="PTHR42780:SF1">
    <property type="entry name" value="ISOLEUCINE--TRNA LIGASE, CYTOPLASMIC"/>
    <property type="match status" value="1"/>
</dbReference>
<name>A0A2H0TG97_9BACT</name>
<dbReference type="SUPFAM" id="SSF50677">
    <property type="entry name" value="ValRS/IleRS/LeuRS editing domain"/>
    <property type="match status" value="1"/>
</dbReference>
<dbReference type="InterPro" id="IPR001345">
    <property type="entry name" value="PG/BPGM_mutase_AS"/>
</dbReference>
<dbReference type="InterPro" id="IPR023586">
    <property type="entry name" value="Ile-tRNA-ligase_type2"/>
</dbReference>
<keyword evidence="12" id="KW-0648">Protein biosynthesis</keyword>
<dbReference type="AlphaFoldDB" id="A0A2H0TG97"/>
<evidence type="ECO:0000256" key="9">
    <source>
        <dbReference type="ARBA" id="ARBA00022741"/>
    </source>
</evidence>
<dbReference type="GO" id="GO:0006428">
    <property type="term" value="P:isoleucyl-tRNA aminoacylation"/>
    <property type="evidence" value="ECO:0007669"/>
    <property type="project" value="InterPro"/>
</dbReference>
<dbReference type="SMART" id="SM00855">
    <property type="entry name" value="PGAM"/>
    <property type="match status" value="1"/>
</dbReference>
<evidence type="ECO:0000256" key="4">
    <source>
        <dbReference type="ARBA" id="ARBA00011245"/>
    </source>
</evidence>
<evidence type="ECO:0000313" key="20">
    <source>
        <dbReference type="Proteomes" id="UP000229383"/>
    </source>
</evidence>
<feature type="domain" description="Aminoacyl-tRNA synthetase class Ia" evidence="17">
    <location>
        <begin position="714"/>
        <end position="844"/>
    </location>
</feature>
<comment type="cofactor">
    <cofactor evidence="1">
        <name>Zn(2+)</name>
        <dbReference type="ChEBI" id="CHEBI:29105"/>
    </cofactor>
</comment>
<dbReference type="InterPro" id="IPR029033">
    <property type="entry name" value="His_PPase_superfam"/>
</dbReference>
<organism evidence="19 20">
    <name type="scientific">Candidatus Niyogibacteria bacterium CG10_big_fil_rev_8_21_14_0_10_42_19</name>
    <dbReference type="NCBI Taxonomy" id="1974725"/>
    <lineage>
        <taxon>Bacteria</taxon>
        <taxon>Candidatus Niyogiibacteriota</taxon>
    </lineage>
</organism>
<evidence type="ECO:0000256" key="15">
    <source>
        <dbReference type="ARBA" id="ARBA00048359"/>
    </source>
</evidence>
<feature type="domain" description="Methionyl/Valyl/Leucyl/Isoleucyl-tRNA synthetase anticodon-binding" evidence="18">
    <location>
        <begin position="890"/>
        <end position="1038"/>
    </location>
</feature>
<dbReference type="SUPFAM" id="SSF53254">
    <property type="entry name" value="Phosphoglycerate mutase-like"/>
    <property type="match status" value="1"/>
</dbReference>
<comment type="catalytic activity">
    <reaction evidence="15">
        <text>tRNA(Ile) + L-isoleucine + ATP = L-isoleucyl-tRNA(Ile) + AMP + diphosphate</text>
        <dbReference type="Rhea" id="RHEA:11060"/>
        <dbReference type="Rhea" id="RHEA-COMP:9666"/>
        <dbReference type="Rhea" id="RHEA-COMP:9695"/>
        <dbReference type="ChEBI" id="CHEBI:30616"/>
        <dbReference type="ChEBI" id="CHEBI:33019"/>
        <dbReference type="ChEBI" id="CHEBI:58045"/>
        <dbReference type="ChEBI" id="CHEBI:78442"/>
        <dbReference type="ChEBI" id="CHEBI:78528"/>
        <dbReference type="ChEBI" id="CHEBI:456215"/>
        <dbReference type="EC" id="6.1.1.5"/>
    </reaction>
</comment>
<dbReference type="GO" id="GO:0005524">
    <property type="term" value="F:ATP binding"/>
    <property type="evidence" value="ECO:0007669"/>
    <property type="project" value="UniProtKB-KW"/>
</dbReference>
<feature type="domain" description="Aminoacyl-tRNA synthetase class Ia" evidence="17">
    <location>
        <begin position="26"/>
        <end position="496"/>
    </location>
</feature>
<feature type="binding site" evidence="16">
    <location>
        <begin position="505"/>
        <end position="512"/>
    </location>
    <ligand>
        <name>substrate</name>
    </ligand>
</feature>
<evidence type="ECO:0000256" key="1">
    <source>
        <dbReference type="ARBA" id="ARBA00001947"/>
    </source>
</evidence>
<evidence type="ECO:0000259" key="18">
    <source>
        <dbReference type="Pfam" id="PF08264"/>
    </source>
</evidence>
<dbReference type="InterPro" id="IPR009080">
    <property type="entry name" value="tRNAsynth_Ia_anticodon-bd"/>
</dbReference>
<protein>
    <recommendedName>
        <fullName evidence="5">isoleucine--tRNA ligase</fullName>
        <ecNumber evidence="5">6.1.1.5</ecNumber>
    </recommendedName>
</protein>
<evidence type="ECO:0000256" key="12">
    <source>
        <dbReference type="ARBA" id="ARBA00022917"/>
    </source>
</evidence>
<feature type="binding site" evidence="16">
    <location>
        <position position="562"/>
    </location>
    <ligand>
        <name>substrate</name>
    </ligand>
</feature>
<dbReference type="CDD" id="cd07067">
    <property type="entry name" value="HP_PGM_like"/>
    <property type="match status" value="1"/>
</dbReference>
<dbReference type="Pfam" id="PF19302">
    <property type="entry name" value="DUF5915"/>
    <property type="match status" value="1"/>
</dbReference>
<dbReference type="Proteomes" id="UP000229383">
    <property type="component" value="Unassembled WGS sequence"/>
</dbReference>
<keyword evidence="13" id="KW-0030">Aminoacyl-tRNA synthetase</keyword>
<dbReference type="FunFam" id="3.40.50.620:FF:000063">
    <property type="entry name" value="Isoleucine--tRNA ligase"/>
    <property type="match status" value="1"/>
</dbReference>
<comment type="similarity">
    <text evidence="3">Belongs to the class-I aminoacyl-tRNA synthetase family. IleS type 2 subfamily.</text>
</comment>
<evidence type="ECO:0000256" key="5">
    <source>
        <dbReference type="ARBA" id="ARBA00013165"/>
    </source>
</evidence>
<dbReference type="InterPro" id="IPR013155">
    <property type="entry name" value="M/V/L/I-tRNA-synth_anticd-bd"/>
</dbReference>
<dbReference type="GO" id="GO:0005737">
    <property type="term" value="C:cytoplasm"/>
    <property type="evidence" value="ECO:0007669"/>
    <property type="project" value="UniProtKB-SubCell"/>
</dbReference>
<dbReference type="Pfam" id="PF00300">
    <property type="entry name" value="His_Phos_1"/>
    <property type="match status" value="1"/>
</dbReference>
<evidence type="ECO:0000256" key="10">
    <source>
        <dbReference type="ARBA" id="ARBA00022833"/>
    </source>
</evidence>
<accession>A0A2H0TG97</accession>
<dbReference type="InterPro" id="IPR002301">
    <property type="entry name" value="Ile-tRNA-ligase"/>
</dbReference>
<evidence type="ECO:0000259" key="17">
    <source>
        <dbReference type="Pfam" id="PF00133"/>
    </source>
</evidence>
<evidence type="ECO:0000256" key="13">
    <source>
        <dbReference type="ARBA" id="ARBA00023146"/>
    </source>
</evidence>
<evidence type="ECO:0000256" key="16">
    <source>
        <dbReference type="PIRSR" id="PIRSR613078-2"/>
    </source>
</evidence>
<keyword evidence="10" id="KW-0862">Zinc</keyword>
<keyword evidence="11" id="KW-0067">ATP-binding</keyword>
<evidence type="ECO:0000256" key="14">
    <source>
        <dbReference type="ARBA" id="ARBA00025217"/>
    </source>
</evidence>
<dbReference type="InterPro" id="IPR013078">
    <property type="entry name" value="His_Pase_superF_clade-1"/>
</dbReference>
<dbReference type="InterPro" id="IPR002300">
    <property type="entry name" value="aa-tRNA-synth_Ia"/>
</dbReference>
<proteinExistence type="inferred from homology"/>
<dbReference type="SUPFAM" id="SSF52374">
    <property type="entry name" value="Nucleotidylyl transferase"/>
    <property type="match status" value="1"/>
</dbReference>
<dbReference type="EMBL" id="PFCN01000011">
    <property type="protein sequence ID" value="PIR70580.1"/>
    <property type="molecule type" value="Genomic_DNA"/>
</dbReference>
<dbReference type="PRINTS" id="PR00984">
    <property type="entry name" value="TRNASYNTHILE"/>
</dbReference>
<evidence type="ECO:0000256" key="11">
    <source>
        <dbReference type="ARBA" id="ARBA00022840"/>
    </source>
</evidence>
<gene>
    <name evidence="19" type="ORF">COU46_00785</name>
</gene>
<evidence type="ECO:0000256" key="8">
    <source>
        <dbReference type="ARBA" id="ARBA00022723"/>
    </source>
</evidence>
<dbReference type="GO" id="GO:0002161">
    <property type="term" value="F:aminoacyl-tRNA deacylase activity"/>
    <property type="evidence" value="ECO:0007669"/>
    <property type="project" value="InterPro"/>
</dbReference>